<dbReference type="Pfam" id="PF00501">
    <property type="entry name" value="AMP-binding"/>
    <property type="match status" value="1"/>
</dbReference>
<dbReference type="PANTHER" id="PTHR43272:SF83">
    <property type="entry name" value="ACYL-COA SYNTHETASE LONG-CHAIN, ISOFORM J"/>
    <property type="match status" value="1"/>
</dbReference>
<accession>A0ABY2GY15</accession>
<evidence type="ECO:0000313" key="8">
    <source>
        <dbReference type="Proteomes" id="UP001642720"/>
    </source>
</evidence>
<comment type="similarity">
    <text evidence="1">Belongs to the ATP-dependent AMP-binding enzyme family.</text>
</comment>
<feature type="domain" description="AMP-dependent synthetase/ligase" evidence="6">
    <location>
        <begin position="113"/>
        <end position="519"/>
    </location>
</feature>
<dbReference type="EMBL" id="PPTA01000013">
    <property type="protein sequence ID" value="TFA99772.1"/>
    <property type="molecule type" value="Genomic_DNA"/>
</dbReference>
<dbReference type="Proteomes" id="UP001642720">
    <property type="component" value="Unassembled WGS sequence"/>
</dbReference>
<dbReference type="PANTHER" id="PTHR43272">
    <property type="entry name" value="LONG-CHAIN-FATTY-ACID--COA LIGASE"/>
    <property type="match status" value="1"/>
</dbReference>
<comment type="caution">
    <text evidence="7">The sequence shown here is derived from an EMBL/GenBank/DDBJ whole genome shotgun (WGS) entry which is preliminary data.</text>
</comment>
<reference evidence="7 8" key="1">
    <citation type="submission" date="2018-01" db="EMBL/GenBank/DDBJ databases">
        <title>Genome characterization of the sugarcane-associated fungus Trichoderma ghanense CCMA-1212 and their application in lignocelulose bioconversion.</title>
        <authorList>
            <person name="Steindorff A.S."/>
            <person name="Mendes T.D."/>
            <person name="Vilela E.S.D."/>
            <person name="Rodrigues D.S."/>
            <person name="Formighieri E.F."/>
            <person name="Melo I.S."/>
            <person name="Favaro L.C.L."/>
        </authorList>
    </citation>
    <scope>NUCLEOTIDE SEQUENCE [LARGE SCALE GENOMIC DNA]</scope>
    <source>
        <strain evidence="7 8">CCMA-1212</strain>
    </source>
</reference>
<proteinExistence type="inferred from homology"/>
<dbReference type="InterPro" id="IPR000873">
    <property type="entry name" value="AMP-dep_synth/lig_dom"/>
</dbReference>
<keyword evidence="3" id="KW-0547">Nucleotide-binding</keyword>
<evidence type="ECO:0000256" key="4">
    <source>
        <dbReference type="ARBA" id="ARBA00022840"/>
    </source>
</evidence>
<keyword evidence="8" id="KW-1185">Reference proteome</keyword>
<gene>
    <name evidence="7" type="ORF">CCMA1212_008383</name>
</gene>
<dbReference type="InterPro" id="IPR020845">
    <property type="entry name" value="AMP-binding_CS"/>
</dbReference>
<dbReference type="PROSITE" id="PS00455">
    <property type="entry name" value="AMP_BINDING"/>
    <property type="match status" value="1"/>
</dbReference>
<dbReference type="InterPro" id="IPR042099">
    <property type="entry name" value="ANL_N_sf"/>
</dbReference>
<dbReference type="GeneID" id="300579968"/>
<dbReference type="SUPFAM" id="SSF56801">
    <property type="entry name" value="Acetyl-CoA synthetase-like"/>
    <property type="match status" value="1"/>
</dbReference>
<evidence type="ECO:0000313" key="7">
    <source>
        <dbReference type="EMBL" id="TFA99772.1"/>
    </source>
</evidence>
<evidence type="ECO:0000256" key="2">
    <source>
        <dbReference type="ARBA" id="ARBA00022598"/>
    </source>
</evidence>
<evidence type="ECO:0000259" key="6">
    <source>
        <dbReference type="Pfam" id="PF00501"/>
    </source>
</evidence>
<keyword evidence="2 7" id="KW-0436">Ligase</keyword>
<sequence>MTDWTVGVMPLTQVRKPPFTIEAPGYEKVPGETIPRRHPAAKDGLLTKPADDVHTVFDIVRRSAREYPNHLAVGHRRLIELHKETKKVPKNVDGQVIEVDKEWQYFELTKFDFMTFKEYETLVLQLGSGLRKLGLSGGSSRLHFFATTSVSWISMSHACASQSISIVTAYDTLGEDGVEHSLVQTDAEAMYIDPHLLKTAAAPIRKSKVKTVIVNEDCIFTAGGEIEKFKQENPDIRVITWEDLRQLGADNMVEPQPGNPSDVFCIMYTSGSTGLPKGACITHEALVAGVTGLLASVGETVSDKEVVLAYLPLAHIFEMALENLVLSIGGCLGYGNPRTLSDTSMRHCAGDMRELRPTVMVGVPQVWETVKKGVMAKLDTSSPVLKHLFWGAFSYKSFMSRNKLPFAGVFDSIVFSKVRQLTGGRLRFTMNGASGISDSTKQFLSLVLAPMLTGYGLTETCANGALGNPLEYTANAIGPVSGAIEVKLVSIPDIGYSTEAKVPQGEIWMRGLPIMKEYFNNPEETAKALTPDGWFKTGDIGEFDADGHLRVIDRVKNLVKMQGGEYIALEKLEAVYRGSQMVANVMIHADPEHNRPIAIIMPNEKVLAAKAHELGVDEHSMHHDPKIQSAVLKDLQTVAKRSGLSGLETIGGAVITDAEWTPDSGLVTATQKLNRKVIREKFKKEIDECLKHAP</sequence>
<keyword evidence="4" id="KW-0067">ATP-binding</keyword>
<name>A0ABY2GY15_9HYPO</name>
<evidence type="ECO:0000256" key="1">
    <source>
        <dbReference type="ARBA" id="ARBA00006432"/>
    </source>
</evidence>
<dbReference type="RefSeq" id="XP_073555974.1">
    <property type="nucleotide sequence ID" value="XM_073705518.1"/>
</dbReference>
<evidence type="ECO:0000256" key="5">
    <source>
        <dbReference type="ARBA" id="ARBA00036813"/>
    </source>
</evidence>
<comment type="catalytic activity">
    <reaction evidence="5">
        <text>a long-chain fatty acid + ATP + CoA = a long-chain fatty acyl-CoA + AMP + diphosphate</text>
        <dbReference type="Rhea" id="RHEA:15421"/>
        <dbReference type="ChEBI" id="CHEBI:30616"/>
        <dbReference type="ChEBI" id="CHEBI:33019"/>
        <dbReference type="ChEBI" id="CHEBI:57287"/>
        <dbReference type="ChEBI" id="CHEBI:57560"/>
        <dbReference type="ChEBI" id="CHEBI:83139"/>
        <dbReference type="ChEBI" id="CHEBI:456215"/>
        <dbReference type="EC" id="6.2.1.3"/>
    </reaction>
</comment>
<organism evidence="7 8">
    <name type="scientific">Trichoderma ghanense</name>
    <dbReference type="NCBI Taxonomy" id="65468"/>
    <lineage>
        <taxon>Eukaryota</taxon>
        <taxon>Fungi</taxon>
        <taxon>Dikarya</taxon>
        <taxon>Ascomycota</taxon>
        <taxon>Pezizomycotina</taxon>
        <taxon>Sordariomycetes</taxon>
        <taxon>Hypocreomycetidae</taxon>
        <taxon>Hypocreales</taxon>
        <taxon>Hypocreaceae</taxon>
        <taxon>Trichoderma</taxon>
    </lineage>
</organism>
<dbReference type="GO" id="GO:0016874">
    <property type="term" value="F:ligase activity"/>
    <property type="evidence" value="ECO:0007669"/>
    <property type="project" value="UniProtKB-KW"/>
</dbReference>
<protein>
    <submittedName>
        <fullName evidence="7">Long-chain-fatty-acid-CoA ligase 1</fullName>
    </submittedName>
</protein>
<dbReference type="Gene3D" id="3.40.50.12780">
    <property type="entry name" value="N-terminal domain of ligase-like"/>
    <property type="match status" value="1"/>
</dbReference>
<evidence type="ECO:0000256" key="3">
    <source>
        <dbReference type="ARBA" id="ARBA00022741"/>
    </source>
</evidence>